<dbReference type="AlphaFoldDB" id="A0A8C4MDQ5"/>
<reference evidence="2" key="2">
    <citation type="submission" date="2025-05" db="UniProtKB">
        <authorList>
            <consortium name="Ensembl"/>
        </authorList>
    </citation>
    <scope>IDENTIFICATION</scope>
</reference>
<evidence type="ECO:0000256" key="1">
    <source>
        <dbReference type="SAM" id="MobiDB-lite"/>
    </source>
</evidence>
<dbReference type="PANTHER" id="PTHR41403:SF4">
    <property type="entry name" value="SIMILAR TO RIKEN CDNA 1700022C21"/>
    <property type="match status" value="1"/>
</dbReference>
<reference evidence="2 3" key="1">
    <citation type="journal article" date="2020" name="Nat. Commun.">
        <title>Donkey genomes provide new insights into domestication and selection for coat color.</title>
        <authorList>
            <person name="Wang"/>
            <person name="C."/>
            <person name="Li"/>
            <person name="H."/>
            <person name="Guo"/>
            <person name="Y."/>
            <person name="Huang"/>
            <person name="J."/>
            <person name="Sun"/>
            <person name="Y."/>
            <person name="Min"/>
            <person name="J."/>
            <person name="Wang"/>
            <person name="J."/>
            <person name="Fang"/>
            <person name="X."/>
            <person name="Zhao"/>
            <person name="Z."/>
            <person name="Wang"/>
            <person name="S."/>
            <person name="Zhang"/>
            <person name="Y."/>
            <person name="Liu"/>
            <person name="Q."/>
            <person name="Jiang"/>
            <person name="Q."/>
            <person name="Wang"/>
            <person name="X."/>
            <person name="Guo"/>
            <person name="Y."/>
            <person name="Yang"/>
            <person name="C."/>
            <person name="Wang"/>
            <person name="Y."/>
            <person name="Tian"/>
            <person name="F."/>
            <person name="Zhuang"/>
            <person name="G."/>
            <person name="Fan"/>
            <person name="Y."/>
            <person name="Gao"/>
            <person name="Q."/>
            <person name="Li"/>
            <person name="Y."/>
            <person name="Ju"/>
            <person name="Z."/>
            <person name="Li"/>
            <person name="J."/>
            <person name="Li"/>
            <person name="R."/>
            <person name="Hou"/>
            <person name="M."/>
            <person name="Yang"/>
            <person name="G."/>
            <person name="Liu"/>
            <person name="G."/>
            <person name="Liu"/>
            <person name="W."/>
            <person name="Guo"/>
            <person name="J."/>
            <person name="Pan"/>
            <person name="S."/>
            <person name="Fan"/>
            <person name="G."/>
            <person name="Zhang"/>
            <person name="W."/>
            <person name="Zhang"/>
            <person name="R."/>
            <person name="Yu"/>
            <person name="J."/>
            <person name="Zhang"/>
            <person name="X."/>
            <person name="Yin"/>
            <person name="Q."/>
            <person name="Ji"/>
            <person name="C."/>
            <person name="Jin"/>
            <person name="Y."/>
            <person name="Yue"/>
            <person name="G."/>
            <person name="Liu"/>
            <person name="M."/>
            <person name="Xu"/>
            <person name="J."/>
            <person name="Liu"/>
            <person name="S."/>
            <person name="Jordana"/>
            <person name="J."/>
            <person name="Noce"/>
            <person name="A."/>
            <person name="Amills"/>
            <person name="M."/>
            <person name="Wu"/>
            <person name="D.D."/>
            <person name="Li"/>
            <person name="S."/>
            <person name="Zhou"/>
            <person name="X. and Zhong"/>
            <person name="J."/>
        </authorList>
    </citation>
    <scope>NUCLEOTIDE SEQUENCE [LARGE SCALE GENOMIC DNA]</scope>
</reference>
<dbReference type="PANTHER" id="PTHR41403">
    <property type="entry name" value="RCG43477-RELATED"/>
    <property type="match status" value="1"/>
</dbReference>
<dbReference type="GeneTree" id="ENSGT00390000016534"/>
<dbReference type="Ensembl" id="ENSEAST00005022846.2">
    <property type="protein sequence ID" value="ENSEASP00005021057.2"/>
    <property type="gene ID" value="ENSEASG00005014414.2"/>
</dbReference>
<sequence>MMLENPWKYNMIPKWEIKKEEKRPQSKKTKDAKKWDSVVPERELNQIEKHIHRAERARGLRDHKYRLLPQRIPSETLLPKILTLEKDKKTETIQKTPKTKIKKHKIAWAKKQIKGHRERMIRGRELTEQRNDKGAAQKLSTWGPPFRKSQAEKEEVKEFEWVTAYPIAQPYQEELLEVTVLMEKSKEEDQIKKPLRREVLSMPPFLRSQLEKNKV</sequence>
<accession>A0A8C4MDQ5</accession>
<protein>
    <submittedName>
        <fullName evidence="2">Uncharacterized protein</fullName>
    </submittedName>
</protein>
<dbReference type="Ensembl" id="ENSEAST00005076892.1">
    <property type="protein sequence ID" value="ENSEASP00005044908.1"/>
    <property type="gene ID" value="ENSEASG00005014414.2"/>
</dbReference>
<dbReference type="Proteomes" id="UP000694387">
    <property type="component" value="Chromosome 2"/>
</dbReference>
<gene>
    <name evidence="2" type="primary">LOC106824439</name>
</gene>
<name>A0A8C4MDQ5_EQUAS</name>
<keyword evidence="3" id="KW-1185">Reference proteome</keyword>
<feature type="region of interest" description="Disordered" evidence="1">
    <location>
        <begin position="18"/>
        <end position="37"/>
    </location>
</feature>
<dbReference type="Ensembl" id="ENSEAST00005081873.1">
    <property type="protein sequence ID" value="ENSEASP00005035102.1"/>
    <property type="gene ID" value="ENSEASG00005014414.2"/>
</dbReference>
<evidence type="ECO:0000313" key="3">
    <source>
        <dbReference type="Proteomes" id="UP000694387"/>
    </source>
</evidence>
<evidence type="ECO:0000313" key="2">
    <source>
        <dbReference type="Ensembl" id="ENSEASP00005021057.2"/>
    </source>
</evidence>
<dbReference type="Ensembl" id="ENSEAST00005043263.1">
    <property type="protein sequence ID" value="ENSEASP00005060872.1"/>
    <property type="gene ID" value="ENSEASG00005014414.2"/>
</dbReference>
<proteinExistence type="predicted"/>
<organism evidence="2 3">
    <name type="scientific">Equus asinus</name>
    <name type="common">Donkey</name>
    <name type="synonym">Equus africanus asinus</name>
    <dbReference type="NCBI Taxonomy" id="9793"/>
    <lineage>
        <taxon>Eukaryota</taxon>
        <taxon>Metazoa</taxon>
        <taxon>Chordata</taxon>
        <taxon>Craniata</taxon>
        <taxon>Vertebrata</taxon>
        <taxon>Euteleostomi</taxon>
        <taxon>Mammalia</taxon>
        <taxon>Eutheria</taxon>
        <taxon>Laurasiatheria</taxon>
        <taxon>Perissodactyla</taxon>
        <taxon>Equidae</taxon>
        <taxon>Equus</taxon>
    </lineage>
</organism>
<feature type="region of interest" description="Disordered" evidence="1">
    <location>
        <begin position="127"/>
        <end position="151"/>
    </location>
</feature>
<dbReference type="InterPro" id="IPR040005">
    <property type="entry name" value="Polr1has"/>
</dbReference>
<dbReference type="Ensembl" id="ENSEAST00005063389.1">
    <property type="protein sequence ID" value="ENSEASP00005057228.1"/>
    <property type="gene ID" value="ENSEASG00005014414.2"/>
</dbReference>